<dbReference type="EMBL" id="AP019860">
    <property type="protein sequence ID" value="BBM83915.1"/>
    <property type="molecule type" value="Genomic_DNA"/>
</dbReference>
<gene>
    <name evidence="2" type="ORF">UABAM_02270</name>
</gene>
<dbReference type="GO" id="GO:0004803">
    <property type="term" value="F:transposase activity"/>
    <property type="evidence" value="ECO:0007669"/>
    <property type="project" value="InterPro"/>
</dbReference>
<dbReference type="Pfam" id="PF01797">
    <property type="entry name" value="Y1_Tnp"/>
    <property type="match status" value="1"/>
</dbReference>
<dbReference type="GO" id="GO:0003677">
    <property type="term" value="F:DNA binding"/>
    <property type="evidence" value="ECO:0007669"/>
    <property type="project" value="InterPro"/>
</dbReference>
<proteinExistence type="predicted"/>
<keyword evidence="3" id="KW-1185">Reference proteome</keyword>
<dbReference type="PANTHER" id="PTHR34322:SF2">
    <property type="entry name" value="TRANSPOSASE IS200-LIKE DOMAIN-CONTAINING PROTEIN"/>
    <property type="match status" value="1"/>
</dbReference>
<dbReference type="RefSeq" id="WP_151968096.1">
    <property type="nucleotide sequence ID" value="NZ_AP019860.1"/>
</dbReference>
<dbReference type="GO" id="GO:0006313">
    <property type="term" value="P:DNA transposition"/>
    <property type="evidence" value="ECO:0007669"/>
    <property type="project" value="InterPro"/>
</dbReference>
<dbReference type="InterPro" id="IPR002686">
    <property type="entry name" value="Transposase_17"/>
</dbReference>
<dbReference type="SUPFAM" id="SSF143422">
    <property type="entry name" value="Transposase IS200-like"/>
    <property type="match status" value="1"/>
</dbReference>
<protein>
    <submittedName>
        <fullName evidence="2">Transposase</fullName>
    </submittedName>
</protein>
<evidence type="ECO:0000313" key="2">
    <source>
        <dbReference type="EMBL" id="BBM83915.1"/>
    </source>
</evidence>
<name>A0A5S9F2Q2_UABAM</name>
<sequence length="237" mass="28248">MRPPRIIYVGGVYHIIARCNNREYFFKKDEDFDLYLKILGKARKKYNVSIHAFCLTNNHVHLIIGTPHNKNLSLFMQYAQGHFARAYNKKYNKMGSFWSGRYKSTVIESEEYYMNCLMYIELNMVRNVAKKHPKYWKYSSYSQHAEGKGIFQIDYHHQYMLLGKSSMERQKKYENIMNLKIKEKGLLQKQTHMFQVAICGSQQFIEDIINKYTNHSYYKSNRLFTSNGLYRGKVDSS</sequence>
<organism evidence="2 3">
    <name type="scientific">Uabimicrobium amorphum</name>
    <dbReference type="NCBI Taxonomy" id="2596890"/>
    <lineage>
        <taxon>Bacteria</taxon>
        <taxon>Pseudomonadati</taxon>
        <taxon>Planctomycetota</taxon>
        <taxon>Candidatus Uabimicrobiia</taxon>
        <taxon>Candidatus Uabimicrobiales</taxon>
        <taxon>Candidatus Uabimicrobiaceae</taxon>
        <taxon>Candidatus Uabimicrobium</taxon>
    </lineage>
</organism>
<accession>A0A5S9F2Q2</accession>
<dbReference type="InterPro" id="IPR036515">
    <property type="entry name" value="Transposase_17_sf"/>
</dbReference>
<evidence type="ECO:0000313" key="3">
    <source>
        <dbReference type="Proteomes" id="UP000326354"/>
    </source>
</evidence>
<dbReference type="SMART" id="SM01321">
    <property type="entry name" value="Y1_Tnp"/>
    <property type="match status" value="1"/>
</dbReference>
<evidence type="ECO:0000259" key="1">
    <source>
        <dbReference type="SMART" id="SM01321"/>
    </source>
</evidence>
<dbReference type="AlphaFoldDB" id="A0A5S9F2Q2"/>
<dbReference type="OrthoDB" id="278793at2"/>
<dbReference type="KEGG" id="uam:UABAM_02270"/>
<reference evidence="2 3" key="1">
    <citation type="submission" date="2019-08" db="EMBL/GenBank/DDBJ databases">
        <title>Complete genome sequence of Candidatus Uab amorphum.</title>
        <authorList>
            <person name="Shiratori T."/>
            <person name="Suzuki S."/>
            <person name="Kakizawa Y."/>
            <person name="Ishida K."/>
        </authorList>
    </citation>
    <scope>NUCLEOTIDE SEQUENCE [LARGE SCALE GENOMIC DNA]</scope>
    <source>
        <strain evidence="2 3">SRT547</strain>
    </source>
</reference>
<feature type="domain" description="Transposase IS200-like" evidence="1">
    <location>
        <begin position="8"/>
        <end position="123"/>
    </location>
</feature>
<dbReference type="Proteomes" id="UP000326354">
    <property type="component" value="Chromosome"/>
</dbReference>
<dbReference type="PANTHER" id="PTHR34322">
    <property type="entry name" value="TRANSPOSASE, Y1_TNP DOMAIN-CONTAINING"/>
    <property type="match status" value="1"/>
</dbReference>
<dbReference type="Gene3D" id="3.30.70.1290">
    <property type="entry name" value="Transposase IS200-like"/>
    <property type="match status" value="1"/>
</dbReference>